<keyword evidence="2" id="KW-1185">Reference proteome</keyword>
<dbReference type="Proteomes" id="UP001242313">
    <property type="component" value="Unassembled WGS sequence"/>
</dbReference>
<evidence type="ECO:0000313" key="2">
    <source>
        <dbReference type="Proteomes" id="UP001242313"/>
    </source>
</evidence>
<dbReference type="EMBL" id="JAUSUN010000019">
    <property type="protein sequence ID" value="MDQ0414692.1"/>
    <property type="molecule type" value="Genomic_DNA"/>
</dbReference>
<sequence length="50" mass="5726">MEKQLKELTGTIIVPAFIFTNTKMLFLKNKKVLIGFENNRSEIEKLVGSL</sequence>
<evidence type="ECO:0000313" key="1">
    <source>
        <dbReference type="EMBL" id="MDQ0414692.1"/>
    </source>
</evidence>
<comment type="caution">
    <text evidence="1">The sequence shown here is derived from an EMBL/GenBank/DDBJ whole genome shotgun (WGS) entry which is preliminary data.</text>
</comment>
<proteinExistence type="predicted"/>
<name>A0ABU0FXP1_9BACI</name>
<accession>A0ABU0FXP1</accession>
<protein>
    <recommendedName>
        <fullName evidence="3">Thioredoxin</fullName>
    </recommendedName>
</protein>
<organism evidence="1 2">
    <name type="scientific">Mesobacillus stamsii</name>
    <dbReference type="NCBI Taxonomy" id="225347"/>
    <lineage>
        <taxon>Bacteria</taxon>
        <taxon>Bacillati</taxon>
        <taxon>Bacillota</taxon>
        <taxon>Bacilli</taxon>
        <taxon>Bacillales</taxon>
        <taxon>Bacillaceae</taxon>
        <taxon>Mesobacillus</taxon>
    </lineage>
</organism>
<gene>
    <name evidence="1" type="ORF">J2S25_002902</name>
</gene>
<reference evidence="1 2" key="1">
    <citation type="submission" date="2023-07" db="EMBL/GenBank/DDBJ databases">
        <title>Genomic Encyclopedia of Type Strains, Phase IV (KMG-IV): sequencing the most valuable type-strain genomes for metagenomic binning, comparative biology and taxonomic classification.</title>
        <authorList>
            <person name="Goeker M."/>
        </authorList>
    </citation>
    <scope>NUCLEOTIDE SEQUENCE [LARGE SCALE GENOMIC DNA]</scope>
    <source>
        <strain evidence="1 2">DSM 19598</strain>
    </source>
</reference>
<evidence type="ECO:0008006" key="3">
    <source>
        <dbReference type="Google" id="ProtNLM"/>
    </source>
</evidence>